<dbReference type="NCBIfam" id="TIGR03382">
    <property type="entry name" value="GC_trans_RRR"/>
    <property type="match status" value="1"/>
</dbReference>
<evidence type="ECO:0000313" key="4">
    <source>
        <dbReference type="EMBL" id="KFE63200.1"/>
    </source>
</evidence>
<dbReference type="InterPro" id="IPR017756">
    <property type="entry name" value="TM_Gly-Cys-Arg_CS"/>
</dbReference>
<sequence length="291" mass="30568">MRSLLIALTLCTASAALAQPIVLSVPNKTSIRVGMNSCGDSQVVTWTYNGTTVACTDLRLWLVSGTSCGDEPTGTYKDLGTINKNDLPTQRTSTVTFQVNQLPGWTTELACGAAGREDAYRVCAAYKSGTGAISACDSTTVQKDDFELVYDSKPPDAPTIDNVAALDEALSVRVSTPTDSNELKLTIVRADGTGSARSLRQSVDQPLFRVDNLENNVPYTLTATAIDAADNESAASAPATGTPIFTKGFFDQYVKAGGQEMGGCGAAAGGLTGGWVLAVLGFWLSSRRNRS</sequence>
<feature type="signal peptide" evidence="2">
    <location>
        <begin position="1"/>
        <end position="18"/>
    </location>
</feature>
<comment type="caution">
    <text evidence="4">The sequence shown here is derived from an EMBL/GenBank/DDBJ whole genome shotgun (WGS) entry which is preliminary data.</text>
</comment>
<keyword evidence="1" id="KW-0472">Membrane</keyword>
<feature type="domain" description="Fibronectin type-III" evidence="3">
    <location>
        <begin position="154"/>
        <end position="249"/>
    </location>
</feature>
<dbReference type="AlphaFoldDB" id="A0A085W687"/>
<keyword evidence="2" id="KW-0732">Signal</keyword>
<feature type="transmembrane region" description="Helical" evidence="1">
    <location>
        <begin position="265"/>
        <end position="284"/>
    </location>
</feature>
<evidence type="ECO:0000256" key="1">
    <source>
        <dbReference type="SAM" id="Phobius"/>
    </source>
</evidence>
<keyword evidence="1" id="KW-1133">Transmembrane helix</keyword>
<dbReference type="STRING" id="394096.DB31_2793"/>
<accession>A0A085W687</accession>
<keyword evidence="1" id="KW-0812">Transmembrane</keyword>
<dbReference type="NCBIfam" id="NF045522">
    <property type="entry name" value="MXAN_2561_fam"/>
    <property type="match status" value="1"/>
</dbReference>
<evidence type="ECO:0000313" key="5">
    <source>
        <dbReference type="Proteomes" id="UP000028725"/>
    </source>
</evidence>
<gene>
    <name evidence="4" type="ORF">DB31_2793</name>
</gene>
<dbReference type="InterPro" id="IPR003961">
    <property type="entry name" value="FN3_dom"/>
</dbReference>
<dbReference type="PROSITE" id="PS50853">
    <property type="entry name" value="FN3"/>
    <property type="match status" value="1"/>
</dbReference>
<dbReference type="Gene3D" id="2.60.40.10">
    <property type="entry name" value="Immunoglobulins"/>
    <property type="match status" value="1"/>
</dbReference>
<reference evidence="4 5" key="1">
    <citation type="submission" date="2014-04" db="EMBL/GenBank/DDBJ databases">
        <title>Genome assembly of Hyalangium minutum DSM 14724.</title>
        <authorList>
            <person name="Sharma G."/>
            <person name="Subramanian S."/>
        </authorList>
    </citation>
    <scope>NUCLEOTIDE SEQUENCE [LARGE SCALE GENOMIC DNA]</scope>
    <source>
        <strain evidence="4 5">DSM 14724</strain>
    </source>
</reference>
<evidence type="ECO:0000259" key="3">
    <source>
        <dbReference type="PROSITE" id="PS50853"/>
    </source>
</evidence>
<dbReference type="InterPro" id="IPR013783">
    <property type="entry name" value="Ig-like_fold"/>
</dbReference>
<dbReference type="OrthoDB" id="5511630at2"/>
<dbReference type="EMBL" id="JMCB01000018">
    <property type="protein sequence ID" value="KFE63200.1"/>
    <property type="molecule type" value="Genomic_DNA"/>
</dbReference>
<organism evidence="4 5">
    <name type="scientific">Hyalangium minutum</name>
    <dbReference type="NCBI Taxonomy" id="394096"/>
    <lineage>
        <taxon>Bacteria</taxon>
        <taxon>Pseudomonadati</taxon>
        <taxon>Myxococcota</taxon>
        <taxon>Myxococcia</taxon>
        <taxon>Myxococcales</taxon>
        <taxon>Cystobacterineae</taxon>
        <taxon>Archangiaceae</taxon>
        <taxon>Hyalangium</taxon>
    </lineage>
</organism>
<keyword evidence="5" id="KW-1185">Reference proteome</keyword>
<dbReference type="RefSeq" id="WP_044196159.1">
    <property type="nucleotide sequence ID" value="NZ_JMCB01000018.1"/>
</dbReference>
<proteinExistence type="predicted"/>
<name>A0A085W687_9BACT</name>
<dbReference type="Proteomes" id="UP000028725">
    <property type="component" value="Unassembled WGS sequence"/>
</dbReference>
<evidence type="ECO:0000256" key="2">
    <source>
        <dbReference type="SAM" id="SignalP"/>
    </source>
</evidence>
<feature type="chain" id="PRO_5001799433" description="Fibronectin type-III domain-containing protein" evidence="2">
    <location>
        <begin position="19"/>
        <end position="291"/>
    </location>
</feature>
<protein>
    <recommendedName>
        <fullName evidence="3">Fibronectin type-III domain-containing protein</fullName>
    </recommendedName>
</protein>